<dbReference type="EMBL" id="VJMH01005404">
    <property type="protein sequence ID" value="KAF0696391.1"/>
    <property type="molecule type" value="Genomic_DNA"/>
</dbReference>
<evidence type="ECO:0000313" key="5">
    <source>
        <dbReference type="Proteomes" id="UP000332933"/>
    </source>
</evidence>
<proteinExistence type="predicted"/>
<protein>
    <submittedName>
        <fullName evidence="4">Aste57867_12857 protein</fullName>
    </submittedName>
</protein>
<evidence type="ECO:0000313" key="4">
    <source>
        <dbReference type="EMBL" id="VFT89704.1"/>
    </source>
</evidence>
<keyword evidence="1" id="KW-0175">Coiled coil</keyword>
<gene>
    <name evidence="4" type="primary">Aste57867_12857</name>
    <name evidence="3" type="ORF">As57867_012809</name>
    <name evidence="4" type="ORF">ASTE57867_12857</name>
</gene>
<dbReference type="OrthoDB" id="65894at2759"/>
<feature type="region of interest" description="Disordered" evidence="2">
    <location>
        <begin position="307"/>
        <end position="352"/>
    </location>
</feature>
<evidence type="ECO:0000313" key="3">
    <source>
        <dbReference type="EMBL" id="KAF0696391.1"/>
    </source>
</evidence>
<accession>A0A485KWN3</accession>
<dbReference type="EMBL" id="CAADRA010005425">
    <property type="protein sequence ID" value="VFT89704.1"/>
    <property type="molecule type" value="Genomic_DNA"/>
</dbReference>
<feature type="coiled-coil region" evidence="1">
    <location>
        <begin position="118"/>
        <end position="166"/>
    </location>
</feature>
<dbReference type="AlphaFoldDB" id="A0A485KWN3"/>
<sequence length="352" mass="39280">MYVCNKTKWAPALEKKEPTLADHSKDQFRYIIFHMASVELTSSAAAAVDLVRQTSTPDAVLMRKQLEKMHRDMEVIMYTLAATRECYEPERLCHECLGRTSAPSTTDGFDDEGTDDGEMKERREFDELMDQISMLQDQVAKQTEASQLLRSENAQLQAECAMLQEQVAFTDPEDSPSSLAALKLSDDEVARILQMTKDQSIELETLHHRIEEITMERDHLRQERDTALLSAQKAWKENATLAGHANPGQKIKYVQQLKDENNKLHLQLRDAEARLALQAKRQAKSNYAASEWSDACSNASDLGSVVGGLGAGGERTMKPSKVPRKKLPGRGSKKDLVDAVVPPPPTTVNSSP</sequence>
<evidence type="ECO:0000256" key="1">
    <source>
        <dbReference type="SAM" id="Coils"/>
    </source>
</evidence>
<name>A0A485KWN3_9STRA</name>
<dbReference type="Proteomes" id="UP000332933">
    <property type="component" value="Unassembled WGS sequence"/>
</dbReference>
<organism evidence="4 5">
    <name type="scientific">Aphanomyces stellatus</name>
    <dbReference type="NCBI Taxonomy" id="120398"/>
    <lineage>
        <taxon>Eukaryota</taxon>
        <taxon>Sar</taxon>
        <taxon>Stramenopiles</taxon>
        <taxon>Oomycota</taxon>
        <taxon>Saprolegniomycetes</taxon>
        <taxon>Saprolegniales</taxon>
        <taxon>Verrucalvaceae</taxon>
        <taxon>Aphanomyces</taxon>
    </lineage>
</organism>
<evidence type="ECO:0000256" key="2">
    <source>
        <dbReference type="SAM" id="MobiDB-lite"/>
    </source>
</evidence>
<reference evidence="3" key="2">
    <citation type="submission" date="2019-06" db="EMBL/GenBank/DDBJ databases">
        <title>Genomics analysis of Aphanomyces spp. identifies a new class of oomycete effector associated with host adaptation.</title>
        <authorList>
            <person name="Gaulin E."/>
        </authorList>
    </citation>
    <scope>NUCLEOTIDE SEQUENCE</scope>
    <source>
        <strain evidence="3">CBS 578.67</strain>
    </source>
</reference>
<reference evidence="4 5" key="1">
    <citation type="submission" date="2019-03" db="EMBL/GenBank/DDBJ databases">
        <authorList>
            <person name="Gaulin E."/>
            <person name="Dumas B."/>
        </authorList>
    </citation>
    <scope>NUCLEOTIDE SEQUENCE [LARGE SCALE GENOMIC DNA]</scope>
    <source>
        <strain evidence="4">CBS 568.67</strain>
    </source>
</reference>
<keyword evidence="5" id="KW-1185">Reference proteome</keyword>